<feature type="binding site" evidence="4">
    <location>
        <position position="82"/>
    </location>
    <ligand>
        <name>3-amino-2-oxopropyl phosphate</name>
        <dbReference type="ChEBI" id="CHEBI:57279"/>
    </ligand>
</feature>
<dbReference type="NCBIfam" id="TIGR00559">
    <property type="entry name" value="pdxJ"/>
    <property type="match status" value="1"/>
</dbReference>
<sequence>MPNGSRCGVTLRCRYDDRLPCRAQWKTCVERFPVRHISAEIRRPRRRRIANSTRHLRQIEGNHVSTKLSVNLNKIALIRNARGGNYPDLGRFAEQCLKRGVDGITLHPRPDERHVRFADLPEIAAICAHFGRELNVEGYPSERFMDAMADIRPAQVTLVPDAPQQLTSDHGWEVQAHAPFLRGVVARLSALGCRVSLFISANPRDARDAAAVGAQRVELYTGPYAVAYTAGDVRALLASYRDTAQTAQSCGIDVNAGHDLNLQNLSTLLQAFNVSEVSIGHAFVVECLEQGLGDVIAQYLKIVRA</sequence>
<dbReference type="Pfam" id="PF03740">
    <property type="entry name" value="PdxJ"/>
    <property type="match status" value="1"/>
</dbReference>
<keyword evidence="2 4" id="KW-0808">Transferase</keyword>
<evidence type="ECO:0000256" key="2">
    <source>
        <dbReference type="ARBA" id="ARBA00022679"/>
    </source>
</evidence>
<dbReference type="InterPro" id="IPR004569">
    <property type="entry name" value="PyrdxlP_synth_PdxJ"/>
</dbReference>
<gene>
    <name evidence="4" type="primary">pdxJ</name>
    <name evidence="6" type="ORF">GO998_19865</name>
</gene>
<keyword evidence="6" id="KW-0614">Plasmid</keyword>
<keyword evidence="3 4" id="KW-0664">Pyridoxine biosynthesis</keyword>
<dbReference type="NCBIfam" id="NF003626">
    <property type="entry name" value="PRK05265.1-4"/>
    <property type="match status" value="1"/>
</dbReference>
<evidence type="ECO:0000256" key="1">
    <source>
        <dbReference type="ARBA" id="ARBA00022490"/>
    </source>
</evidence>
<dbReference type="Proteomes" id="UP000677898">
    <property type="component" value="Plasmid pLLRS-1"/>
</dbReference>
<keyword evidence="7" id="KW-1185">Reference proteome</keyword>
<comment type="similarity">
    <text evidence="4">Belongs to the PNP synthase family.</text>
</comment>
<feature type="active site" description="Proton acceptor" evidence="4">
    <location>
        <position position="107"/>
    </location>
</feature>
<feature type="site" description="Transition state stabilizer" evidence="4">
    <location>
        <position position="218"/>
    </location>
</feature>
<feature type="binding site" evidence="4">
    <location>
        <position position="167"/>
    </location>
    <ligand>
        <name>1-deoxy-D-xylulose 5-phosphate</name>
        <dbReference type="ChEBI" id="CHEBI:57792"/>
    </ligand>
</feature>
<dbReference type="PANTHER" id="PTHR30456:SF0">
    <property type="entry name" value="PYRIDOXINE 5'-PHOSPHATE SYNTHASE"/>
    <property type="match status" value="1"/>
</dbReference>
<evidence type="ECO:0000313" key="6">
    <source>
        <dbReference type="EMBL" id="QUP55981.1"/>
    </source>
</evidence>
<dbReference type="InterPro" id="IPR013785">
    <property type="entry name" value="Aldolase_TIM"/>
</dbReference>
<geneLocation type="plasmid" evidence="6 7">
    <name>pLLRS-1</name>
</geneLocation>
<comment type="caution">
    <text evidence="4">Lacks conserved residue(s) required for the propagation of feature annotation.</text>
</comment>
<dbReference type="Gene3D" id="3.20.20.70">
    <property type="entry name" value="Aldolase class I"/>
    <property type="match status" value="1"/>
</dbReference>
<feature type="binding site" evidence="4">
    <location>
        <position position="71"/>
    </location>
    <ligand>
        <name>3-amino-2-oxopropyl phosphate</name>
        <dbReference type="ChEBI" id="CHEBI:57279"/>
    </ligand>
</feature>
<feature type="active site" description="Proton acceptor" evidence="4">
    <location>
        <position position="137"/>
    </location>
</feature>
<comment type="pathway">
    <text evidence="4">Cofactor biosynthesis; pyridoxine 5'-phosphate biosynthesis; pyridoxine 5'-phosphate from D-erythrose 4-phosphate: step 5/5.</text>
</comment>
<feature type="binding site" evidence="4">
    <location>
        <position position="259"/>
    </location>
    <ligand>
        <name>3-amino-2-oxopropyl phosphate</name>
        <dbReference type="ChEBI" id="CHEBI:57279"/>
    </ligand>
</feature>
<comment type="subunit">
    <text evidence="4">Homooctamer; tetramer of dimers.</text>
</comment>
<evidence type="ECO:0000256" key="3">
    <source>
        <dbReference type="ARBA" id="ARBA00023096"/>
    </source>
</evidence>
<dbReference type="EMBL" id="CP046730">
    <property type="protein sequence ID" value="QUP55981.1"/>
    <property type="molecule type" value="Genomic_DNA"/>
</dbReference>
<dbReference type="HAMAP" id="MF_00279">
    <property type="entry name" value="PdxJ"/>
    <property type="match status" value="1"/>
</dbReference>
<dbReference type="EC" id="2.6.99.2" evidence="4 5"/>
<evidence type="ECO:0000313" key="7">
    <source>
        <dbReference type="Proteomes" id="UP000677898"/>
    </source>
</evidence>
<feature type="binding site" evidence="4">
    <location>
        <begin position="280"/>
        <end position="281"/>
    </location>
    <ligand>
        <name>3-amino-2-oxopropyl phosphate</name>
        <dbReference type="ChEBI" id="CHEBI:57279"/>
    </ligand>
</feature>
<organism evidence="6 7">
    <name type="scientific">Ralstonia syzygii</name>
    <dbReference type="NCBI Taxonomy" id="28097"/>
    <lineage>
        <taxon>Bacteria</taxon>
        <taxon>Pseudomonadati</taxon>
        <taxon>Pseudomonadota</taxon>
        <taxon>Betaproteobacteria</taxon>
        <taxon>Burkholderiales</taxon>
        <taxon>Burkholderiaceae</taxon>
        <taxon>Ralstonia</taxon>
        <taxon>Ralstonia solanacearum species complex</taxon>
    </lineage>
</organism>
<keyword evidence="1 4" id="KW-0963">Cytoplasm</keyword>
<dbReference type="PANTHER" id="PTHR30456">
    <property type="entry name" value="PYRIDOXINE 5'-PHOSPHATE SYNTHASE"/>
    <property type="match status" value="1"/>
</dbReference>
<evidence type="ECO:0000256" key="5">
    <source>
        <dbReference type="NCBIfam" id="TIGR00559"/>
    </source>
</evidence>
<comment type="subcellular location">
    <subcellularLocation>
        <location evidence="4">Cytoplasm</location>
    </subcellularLocation>
</comment>
<accession>A0ABX7ZKT2</accession>
<reference evidence="6 7" key="1">
    <citation type="journal article" date="2021" name="Phytopathology">
        <title>Complete genome sequence of Ralstonia syzygii subsp. indonesiensis strain LLRS-1, isolated from wilted tobacco in China.</title>
        <authorList>
            <person name="Lu C.H."/>
            <person name="Li J.Y."/>
            <person name="Mi M.G."/>
            <person name="Lin Z.L."/>
            <person name="Jiang N."/>
            <person name="Gai X."/>
            <person name="Ma J.H."/>
            <person name="Lei L.P."/>
            <person name="Xia Z.Y."/>
        </authorList>
    </citation>
    <scope>NUCLEOTIDE SEQUENCE [LARGE SCALE GENOMIC DNA]</scope>
    <source>
        <strain evidence="6 7">LLRS-1</strain>
    </source>
</reference>
<dbReference type="GO" id="GO:0033856">
    <property type="term" value="F:pyridoxine 5'-phosphate synthase activity"/>
    <property type="evidence" value="ECO:0007669"/>
    <property type="project" value="UniProtKB-EC"/>
</dbReference>
<comment type="function">
    <text evidence="4">Catalyzes the complicated ring closure reaction between the two acyclic compounds 1-deoxy-D-xylulose-5-phosphate (DXP) and 3-amino-2-oxopropyl phosphate (1-amino-acetone-3-phosphate or AAP) to form pyridoxine 5'-phosphate (PNP) and inorganic phosphate.</text>
</comment>
<proteinExistence type="inferred from homology"/>
<comment type="catalytic activity">
    <reaction evidence="4">
        <text>3-amino-2-oxopropyl phosphate + 1-deoxy-D-xylulose 5-phosphate = pyridoxine 5'-phosphate + phosphate + 2 H2O + H(+)</text>
        <dbReference type="Rhea" id="RHEA:15265"/>
        <dbReference type="ChEBI" id="CHEBI:15377"/>
        <dbReference type="ChEBI" id="CHEBI:15378"/>
        <dbReference type="ChEBI" id="CHEBI:43474"/>
        <dbReference type="ChEBI" id="CHEBI:57279"/>
        <dbReference type="ChEBI" id="CHEBI:57792"/>
        <dbReference type="ChEBI" id="CHEBI:58589"/>
        <dbReference type="EC" id="2.6.99.2"/>
    </reaction>
</comment>
<feature type="binding site" evidence="4">
    <location>
        <position position="114"/>
    </location>
    <ligand>
        <name>1-deoxy-D-xylulose 5-phosphate</name>
        <dbReference type="ChEBI" id="CHEBI:57792"/>
    </ligand>
</feature>
<feature type="active site" description="Proton donor" evidence="4">
    <location>
        <position position="258"/>
    </location>
</feature>
<evidence type="ECO:0000256" key="4">
    <source>
        <dbReference type="HAMAP-Rule" id="MF_00279"/>
    </source>
</evidence>
<protein>
    <recommendedName>
        <fullName evidence="4 5">Pyridoxine 5'-phosphate synthase</fullName>
        <shortName evidence="4">PNP synthase</shortName>
        <ecNumber evidence="4 5">2.6.99.2</ecNumber>
    </recommendedName>
</protein>
<dbReference type="SUPFAM" id="SSF63892">
    <property type="entry name" value="Pyridoxine 5'-phosphate synthase"/>
    <property type="match status" value="1"/>
</dbReference>
<feature type="binding site" evidence="4">
    <location>
        <position position="109"/>
    </location>
    <ligand>
        <name>1-deoxy-D-xylulose 5-phosphate</name>
        <dbReference type="ChEBI" id="CHEBI:57792"/>
    </ligand>
</feature>
<name>A0ABX7ZKT2_9RALS</name>
<dbReference type="InterPro" id="IPR036130">
    <property type="entry name" value="Pyridoxine-5'_phos_synth"/>
</dbReference>